<dbReference type="InterPro" id="IPR038883">
    <property type="entry name" value="AN11006-like"/>
</dbReference>
<protein>
    <submittedName>
        <fullName evidence="2">Uncharacterized protein</fullName>
    </submittedName>
</protein>
<organism evidence="2 3">
    <name type="scientific">Oleoguttula mirabilis</name>
    <dbReference type="NCBI Taxonomy" id="1507867"/>
    <lineage>
        <taxon>Eukaryota</taxon>
        <taxon>Fungi</taxon>
        <taxon>Dikarya</taxon>
        <taxon>Ascomycota</taxon>
        <taxon>Pezizomycotina</taxon>
        <taxon>Dothideomycetes</taxon>
        <taxon>Dothideomycetidae</taxon>
        <taxon>Mycosphaerellales</taxon>
        <taxon>Teratosphaeriaceae</taxon>
        <taxon>Oleoguttula</taxon>
    </lineage>
</organism>
<comment type="caution">
    <text evidence="2">The sequence shown here is derived from an EMBL/GenBank/DDBJ whole genome shotgun (WGS) entry which is preliminary data.</text>
</comment>
<dbReference type="PANTHER" id="PTHR42085:SF1">
    <property type="entry name" value="F-BOX DOMAIN-CONTAINING PROTEIN"/>
    <property type="match status" value="1"/>
</dbReference>
<sequence length="254" mass="28507">MDEMGNTPACGTKARPVTPAEDRLTADTTAAASTKTNSDTVCHLLLAAELRNRIYELAVSDQTFIRMPDARQPALTRTCRQIRNESLPLYYECNTFRIYDEHKRRNSRPDAPVRFGPSNLRIQEMKHIQIEMCGHGSVYNLKIGRCVKEYEFTMVLGDSVAAYDKMKLRRRCRVNDRELAHGKSTINSLLEQGATAFGERELEGLIMAVAKSYVSKILGIIGVAGLHHWLLGWWASSRAGFEARCATCDEGHLA</sequence>
<gene>
    <name evidence="2" type="ORF">LTR36_001517</name>
</gene>
<evidence type="ECO:0000256" key="1">
    <source>
        <dbReference type="SAM" id="MobiDB-lite"/>
    </source>
</evidence>
<dbReference type="EMBL" id="JAVFHQ010000013">
    <property type="protein sequence ID" value="KAK4546785.1"/>
    <property type="molecule type" value="Genomic_DNA"/>
</dbReference>
<evidence type="ECO:0000313" key="2">
    <source>
        <dbReference type="EMBL" id="KAK4546785.1"/>
    </source>
</evidence>
<name>A0AAV9JP36_9PEZI</name>
<dbReference type="PANTHER" id="PTHR42085">
    <property type="entry name" value="F-BOX DOMAIN-CONTAINING PROTEIN"/>
    <property type="match status" value="1"/>
</dbReference>
<accession>A0AAV9JP36</accession>
<dbReference type="Proteomes" id="UP001324427">
    <property type="component" value="Unassembled WGS sequence"/>
</dbReference>
<proteinExistence type="predicted"/>
<feature type="region of interest" description="Disordered" evidence="1">
    <location>
        <begin position="1"/>
        <end position="32"/>
    </location>
</feature>
<reference evidence="2 3" key="1">
    <citation type="submission" date="2021-11" db="EMBL/GenBank/DDBJ databases">
        <title>Black yeast isolated from Biological Soil Crust.</title>
        <authorList>
            <person name="Kurbessoian T."/>
        </authorList>
    </citation>
    <scope>NUCLEOTIDE SEQUENCE [LARGE SCALE GENOMIC DNA]</scope>
    <source>
        <strain evidence="2 3">CCFEE 5522</strain>
    </source>
</reference>
<evidence type="ECO:0000313" key="3">
    <source>
        <dbReference type="Proteomes" id="UP001324427"/>
    </source>
</evidence>
<dbReference type="AlphaFoldDB" id="A0AAV9JP36"/>
<keyword evidence="3" id="KW-1185">Reference proteome</keyword>